<keyword evidence="1" id="KW-0812">Transmembrane</keyword>
<feature type="domain" description="Ig-like" evidence="2">
    <location>
        <begin position="1247"/>
        <end position="1303"/>
    </location>
</feature>
<organism evidence="3 4">
    <name type="scientific">Anaerobutyricum hallii</name>
    <dbReference type="NCBI Taxonomy" id="39488"/>
    <lineage>
        <taxon>Bacteria</taxon>
        <taxon>Bacillati</taxon>
        <taxon>Bacillota</taxon>
        <taxon>Clostridia</taxon>
        <taxon>Lachnospirales</taxon>
        <taxon>Lachnospiraceae</taxon>
        <taxon>Anaerobutyricum</taxon>
    </lineage>
</organism>
<keyword evidence="1" id="KW-0472">Membrane</keyword>
<evidence type="ECO:0000313" key="4">
    <source>
        <dbReference type="Proteomes" id="UP000095390"/>
    </source>
</evidence>
<reference evidence="3 4" key="1">
    <citation type="submission" date="2015-09" db="EMBL/GenBank/DDBJ databases">
        <authorList>
            <consortium name="Pathogen Informatics"/>
        </authorList>
    </citation>
    <scope>NUCLEOTIDE SEQUENCE [LARGE SCALE GENOMIC DNA]</scope>
    <source>
        <strain evidence="3 4">2789STDY5834966</strain>
    </source>
</reference>
<feature type="transmembrane region" description="Helical" evidence="1">
    <location>
        <begin position="82"/>
        <end position="100"/>
    </location>
</feature>
<feature type="transmembrane region" description="Helical" evidence="1">
    <location>
        <begin position="1545"/>
        <end position="1568"/>
    </location>
</feature>
<evidence type="ECO:0000256" key="1">
    <source>
        <dbReference type="SAM" id="Phobius"/>
    </source>
</evidence>
<evidence type="ECO:0000259" key="2">
    <source>
        <dbReference type="Pfam" id="PF12245"/>
    </source>
</evidence>
<dbReference type="EMBL" id="CYYC01000039">
    <property type="protein sequence ID" value="CUN15666.1"/>
    <property type="molecule type" value="Genomic_DNA"/>
</dbReference>
<dbReference type="Proteomes" id="UP000095390">
    <property type="component" value="Unassembled WGS sequence"/>
</dbReference>
<keyword evidence="1" id="KW-1133">Transmembrane helix</keyword>
<name>A0A173UMW1_9FIRM</name>
<accession>A0A173UMW1</accession>
<protein>
    <recommendedName>
        <fullName evidence="2">Ig-like domain-containing protein</fullName>
    </recommendedName>
</protein>
<dbReference type="Pfam" id="PF12245">
    <property type="entry name" value="Big_3_2"/>
    <property type="match status" value="2"/>
</dbReference>
<dbReference type="InterPro" id="IPR022038">
    <property type="entry name" value="Ig-like_bact"/>
</dbReference>
<proteinExistence type="predicted"/>
<gene>
    <name evidence="3" type="ORF">ERS852578_02540</name>
</gene>
<feature type="transmembrane region" description="Helical" evidence="1">
    <location>
        <begin position="20"/>
        <end position="39"/>
    </location>
</feature>
<dbReference type="RefSeq" id="WP_055183227.1">
    <property type="nucleotide sequence ID" value="NZ_CYYC01000039.1"/>
</dbReference>
<evidence type="ECO:0000313" key="3">
    <source>
        <dbReference type="EMBL" id="CUN15666.1"/>
    </source>
</evidence>
<dbReference type="OrthoDB" id="3193440at2"/>
<sequence>MQEELNTRLLQKISYLEKGAVLGMIVCSCFFLAAILYFVKANVYVILISGLKKKVAHVRNKIKRKRVRRIGDKGKNEITNKAYFKLIVLAFVGVGSIYTYRTYYVEAAVITQLAIDEDTEVMNNTAGDIGEKSPKLYLESKGWIGGTGEFAQYLFSKDNRTFTIGVEENTFHSDLEKESFLFQVSEKESGIDQEGFNKIRQYEQGEFERKASDNPIYQKTLSFETEKNRHKVYSLYLEYINRWGMPLIGDKGAVENYGNILSGTFKSKKLVIDKKCPEIAGLKLEKADKKKEGIRFAKKSVSETYNTDEIYNTDKKCNTDITYNIDEECYYNTSVKGMIDIREKYLDLDSIHIQAMPLDDRAREAVKENEAESNDGMLDILAWTHTKKGNLHQISFDFAVEGKWKFILDCADLAGNKGVSNQTGQEGIESTDVTIDKSAPELSVDYKGIINVMEAESSPANINKKLKSNGEKITSSGNELFMKRENSIDICIEDMNLEAENIELKLYRVKYGLNGKIEQNKESWEEITEKIKQEPEKQELEKGEQEKNSKTVMRYAVTNLDDGHYKLMIHCTDKAGNVMTAEKSSETERCIYNGYYESPLYTVDTKSPLITSVILNQNAVKKIGKRQYFQNAPQITIKIQEENFNKINFSLEGKMFYSNGMVMEKEWERFKSQKKSLQWKSYYEDGIRINETNIQVEAEGNYTLNFGVIDSAACVANQKNLQITYDCHKPEIIYTGVDNESGDLIFKAEENGDDKKKNTLLLFHKYHFFRYFSKRRMNVFIRIKDAISGIERINYAFIPYEEQPIDINKFSQVERTGAEKINDEYFEKEDLSEFSITVSPEKENFKGYLKVYGQDYSGNVSEMVKSKGAISESLQLHKETSNITMKMPRAFFTDKEKNIRYYNNTVPVQAVFEDTYAGIYKTQLYAKTTKKKDSSIKTGKTIMWDGDNLIYRKRQQIELEADKFSQSDADNPLTIQADLEDNAGHTEKNILNEKVVIDNTKPEIEVVYDQNNQTQYYNFSRKATVTVKEKNFSPDLVVWNIQGSNQKYQIGEWKNVQGTYVCEISFEEDGRDYSVGLSVTDKAGNKSEWKDRNYFTIDKTAPQISIQINGIGKQADQVPYFNTERIITFCIQEQNFDKDKVEYNIDAIHGKSRITIKKPVKYQEDGDKYYSRLVLKKEAKYHIQVKCTDKAGNVSETAETKEFIIDTTTPAVHIAGVKQNGIYQGKKIMPQVICKDQYLDRESVEISLKKIDDRNVLKKEWSYERAESENTVQVQWDNIKKTENSDGIYYLQIKGQDKAGNKIKDDFKVVFRVNQRGADFILSHALKKKINKYYLKEAPKIKLREQCVKQTKSRAVILKDNEERKVIGESSITSSVIADKKSERYGWYEKYYNFAKKDFEREGDYRVTFQADTKEKELRFVVDRTPPVVHIGNLDKQIYEEKEHEFTIRVMDNYAFKELELYMETDRDILGQKGTKKIIIKPKDLDENYMVRKTLTADKRYQTVRYIARDKAGNVIDSNDNGDTKVCLVTDSKTVKEYQEHKKEYMLIGIISTLGIFIVISGSGLFIFTRRKRNLK</sequence>
<feature type="domain" description="Ig-like" evidence="2">
    <location>
        <begin position="1071"/>
        <end position="1093"/>
    </location>
</feature>